<evidence type="ECO:0000256" key="10">
    <source>
        <dbReference type="RuleBase" id="RU003732"/>
    </source>
</evidence>
<dbReference type="VEuPathDB" id="VectorBase:AALB20_034757"/>
<feature type="binding site" evidence="8">
    <location>
        <position position="369"/>
    </location>
    <ligand>
        <name>Na(+)</name>
        <dbReference type="ChEBI" id="CHEBI:29101"/>
        <label>1</label>
    </ligand>
</feature>
<feature type="binding site" evidence="8">
    <location>
        <position position="304"/>
    </location>
    <ligand>
        <name>Na(+)</name>
        <dbReference type="ChEBI" id="CHEBI:29101"/>
        <label>1</label>
    </ligand>
</feature>
<name>A0A182F2C6_ANOAL</name>
<feature type="disulfide bond" evidence="9">
    <location>
        <begin position="128"/>
        <end position="137"/>
    </location>
</feature>
<comment type="subcellular location">
    <subcellularLocation>
        <location evidence="1">Membrane</location>
        <topology evidence="1">Multi-pass membrane protein</topology>
    </subcellularLocation>
</comment>
<feature type="transmembrane region" description="Helical" evidence="12">
    <location>
        <begin position="12"/>
        <end position="32"/>
    </location>
</feature>
<feature type="region of interest" description="Disordered" evidence="11">
    <location>
        <begin position="612"/>
        <end position="637"/>
    </location>
</feature>
<keyword evidence="6 12" id="KW-1133">Transmembrane helix</keyword>
<keyword evidence="14" id="KW-1185">Reference proteome</keyword>
<dbReference type="STRING" id="7167.A0A182F2C6"/>
<feature type="binding site" evidence="8">
    <location>
        <position position="373"/>
    </location>
    <ligand>
        <name>Na(+)</name>
        <dbReference type="ChEBI" id="CHEBI:29101"/>
        <label>1</label>
    </ligand>
</feature>
<dbReference type="PANTHER" id="PTHR11616:SF241">
    <property type="entry name" value="SODIUM- AND CHLORIDE-DEPENDENT GLYCINE TRANSPORTER 2"/>
    <property type="match status" value="1"/>
</dbReference>
<accession>A0A182F2C6</accession>
<feature type="binding site" evidence="8">
    <location>
        <position position="25"/>
    </location>
    <ligand>
        <name>Na(+)</name>
        <dbReference type="ChEBI" id="CHEBI:29101"/>
        <label>1</label>
    </ligand>
</feature>
<feature type="transmembrane region" description="Helical" evidence="12">
    <location>
        <begin position="187"/>
        <end position="207"/>
    </location>
</feature>
<keyword evidence="7 12" id="KW-0472">Membrane</keyword>
<feature type="transmembrane region" description="Helical" evidence="12">
    <location>
        <begin position="262"/>
        <end position="286"/>
    </location>
</feature>
<dbReference type="NCBIfam" id="NF037979">
    <property type="entry name" value="Na_transp"/>
    <property type="match status" value="1"/>
</dbReference>
<dbReference type="InterPro" id="IPR037272">
    <property type="entry name" value="SNS_sf"/>
</dbReference>
<dbReference type="Proteomes" id="UP000069272">
    <property type="component" value="Chromosome 2L"/>
</dbReference>
<feature type="transmembrane region" description="Helical" evidence="12">
    <location>
        <begin position="429"/>
        <end position="452"/>
    </location>
</feature>
<keyword evidence="4 10" id="KW-0812">Transmembrane</keyword>
<dbReference type="PROSITE" id="PS50267">
    <property type="entry name" value="NA_NEUROTRAN_SYMP_3"/>
    <property type="match status" value="1"/>
</dbReference>
<keyword evidence="8" id="KW-0479">Metal-binding</keyword>
<reference evidence="13" key="2">
    <citation type="submission" date="2022-08" db="UniProtKB">
        <authorList>
            <consortium name="EnsemblMetazoa"/>
        </authorList>
    </citation>
    <scope>IDENTIFICATION</scope>
    <source>
        <strain evidence="13">STECLA/ALBI9_A</strain>
    </source>
</reference>
<dbReference type="VEuPathDB" id="VectorBase:AALB000607"/>
<dbReference type="InterPro" id="IPR000175">
    <property type="entry name" value="Na/ntran_symport"/>
</dbReference>
<feature type="transmembrane region" description="Helical" evidence="12">
    <location>
        <begin position="298"/>
        <end position="322"/>
    </location>
</feature>
<keyword evidence="3 10" id="KW-0813">Transport</keyword>
<comment type="similarity">
    <text evidence="2 10">Belongs to the sodium:neurotransmitter symporter (SNF) (TC 2.A.22) family.</text>
</comment>
<evidence type="ECO:0000256" key="5">
    <source>
        <dbReference type="ARBA" id="ARBA00022847"/>
    </source>
</evidence>
<protein>
    <recommendedName>
        <fullName evidence="10">Transporter</fullName>
    </recommendedName>
</protein>
<feature type="transmembrane region" description="Helical" evidence="12">
    <location>
        <begin position="356"/>
        <end position="376"/>
    </location>
</feature>
<feature type="compositionally biased region" description="Basic and acidic residues" evidence="11">
    <location>
        <begin position="624"/>
        <end position="637"/>
    </location>
</feature>
<dbReference type="GO" id="GO:0005283">
    <property type="term" value="F:amino acid:sodium symporter activity"/>
    <property type="evidence" value="ECO:0007669"/>
    <property type="project" value="TreeGrafter"/>
</dbReference>
<feature type="transmembrane region" description="Helical" evidence="12">
    <location>
        <begin position="216"/>
        <end position="242"/>
    </location>
</feature>
<feature type="binding site" evidence="8">
    <location>
        <position position="272"/>
    </location>
    <ligand>
        <name>Na(+)</name>
        <dbReference type="ChEBI" id="CHEBI:29101"/>
        <label>1</label>
    </ligand>
</feature>
<feature type="binding site" evidence="8">
    <location>
        <position position="23"/>
    </location>
    <ligand>
        <name>Na(+)</name>
        <dbReference type="ChEBI" id="CHEBI:29101"/>
        <label>1</label>
    </ligand>
</feature>
<evidence type="ECO:0000313" key="14">
    <source>
        <dbReference type="Proteomes" id="UP000069272"/>
    </source>
</evidence>
<feature type="binding site" evidence="8">
    <location>
        <position position="30"/>
    </location>
    <ligand>
        <name>Na(+)</name>
        <dbReference type="ChEBI" id="CHEBI:29101"/>
        <label>1</label>
    </ligand>
</feature>
<evidence type="ECO:0000256" key="8">
    <source>
        <dbReference type="PIRSR" id="PIRSR600175-1"/>
    </source>
</evidence>
<dbReference type="AlphaFoldDB" id="A0A182F2C6"/>
<dbReference type="SUPFAM" id="SSF161070">
    <property type="entry name" value="SNF-like"/>
    <property type="match status" value="1"/>
</dbReference>
<reference evidence="13 14" key="1">
    <citation type="journal article" date="2017" name="G3 (Bethesda)">
        <title>The Physical Genome Mapping of Anopheles albimanus Corrected Scaffold Misassemblies and Identified Interarm Rearrangements in Genus Anopheles.</title>
        <authorList>
            <person name="Artemov G.N."/>
            <person name="Peery A.N."/>
            <person name="Jiang X."/>
            <person name="Tu Z."/>
            <person name="Stegniy V.N."/>
            <person name="Sharakhova M.V."/>
            <person name="Sharakhov I.V."/>
        </authorList>
    </citation>
    <scope>NUCLEOTIDE SEQUENCE [LARGE SCALE GENOMIC DNA]</scope>
    <source>
        <strain evidence="13 14">ALBI9_A</strain>
    </source>
</reference>
<evidence type="ECO:0000256" key="9">
    <source>
        <dbReference type="PIRSR" id="PIRSR600175-2"/>
    </source>
</evidence>
<dbReference type="PROSITE" id="PS00754">
    <property type="entry name" value="NA_NEUROTRAN_SYMP_2"/>
    <property type="match status" value="1"/>
</dbReference>
<evidence type="ECO:0000313" key="13">
    <source>
        <dbReference type="EnsemblMetazoa" id="AALB000607-PA"/>
    </source>
</evidence>
<evidence type="ECO:0000256" key="11">
    <source>
        <dbReference type="SAM" id="MobiDB-lite"/>
    </source>
</evidence>
<feature type="transmembrane region" description="Helical" evidence="12">
    <location>
        <begin position="507"/>
        <end position="533"/>
    </location>
</feature>
<keyword evidence="5 10" id="KW-0769">Symport</keyword>
<dbReference type="GO" id="GO:0089718">
    <property type="term" value="P:amino acid import across plasma membrane"/>
    <property type="evidence" value="ECO:0007669"/>
    <property type="project" value="TreeGrafter"/>
</dbReference>
<evidence type="ECO:0000256" key="3">
    <source>
        <dbReference type="ARBA" id="ARBA00022448"/>
    </source>
</evidence>
<organism evidence="13 14">
    <name type="scientific">Anopheles albimanus</name>
    <name type="common">New world malaria mosquito</name>
    <dbReference type="NCBI Taxonomy" id="7167"/>
    <lineage>
        <taxon>Eukaryota</taxon>
        <taxon>Metazoa</taxon>
        <taxon>Ecdysozoa</taxon>
        <taxon>Arthropoda</taxon>
        <taxon>Hexapoda</taxon>
        <taxon>Insecta</taxon>
        <taxon>Pterygota</taxon>
        <taxon>Neoptera</taxon>
        <taxon>Endopterygota</taxon>
        <taxon>Diptera</taxon>
        <taxon>Nematocera</taxon>
        <taxon>Culicoidea</taxon>
        <taxon>Culicidae</taxon>
        <taxon>Anophelinae</taxon>
        <taxon>Anopheles</taxon>
    </lineage>
</organism>
<proteinExistence type="inferred from homology"/>
<dbReference type="PANTHER" id="PTHR11616">
    <property type="entry name" value="SODIUM/CHLORIDE DEPENDENT TRANSPORTER"/>
    <property type="match status" value="1"/>
</dbReference>
<feature type="transmembrane region" description="Helical" evidence="12">
    <location>
        <begin position="473"/>
        <end position="495"/>
    </location>
</feature>
<dbReference type="GO" id="GO:0005886">
    <property type="term" value="C:plasma membrane"/>
    <property type="evidence" value="ECO:0007669"/>
    <property type="project" value="TreeGrafter"/>
</dbReference>
<dbReference type="Pfam" id="PF00209">
    <property type="entry name" value="SNF"/>
    <property type="match status" value="1"/>
</dbReference>
<keyword evidence="8" id="KW-0915">Sodium</keyword>
<evidence type="ECO:0000256" key="1">
    <source>
        <dbReference type="ARBA" id="ARBA00004141"/>
    </source>
</evidence>
<sequence length="650" mass="72620">MSNAKRARGHWASKTEFILSCMGYAIGLGNVWRFPYLCYRNGGGAFLVPYLLMLALCGIPLFFLEVCLGQFSGTGCVTVFKIVPLLKGAGIAIVVINFICTAYYNVILSYPILFLWKSLSTELPWEGCQNPWNTDRCLELRGDGRAVEAFLNSSLMAHSERYRTPADEFFHNEILQISDGIDHLGGIVWPLFVCNLVAWIIIFCCIAKGVQSVGKVVYFTATFPFLILAVLLVRGVTLPGALDGIRFYIMPQWSQLSNLKVWADAAIQIFFSLGPGWGGIVNMASYNQFKNNTKFDSMLIPLINCGTSIFAGFVVFSVLGYFSHQTGLPVATAATGGPGLAFITYPEAISMLPLSPLWACLFFSMLFLLGIDSVFVQIEAIISSVLDVFPTLRSNKLPITAATCFLLFLLSTSCVTRGGMYLIQLLDWYSASISVILVCIVEVVAVAWIYGCDNFVRDVQFMIDRKVERCWRVLWKYVTPILLSFIFFTTIAYNTEVTYNSLTYPRWAIGVGWVSCAASMICIPAFICYRLAISKGSFMTRLRNELKPQDWGPAGAHERELWNAAKANDTLVDYLPLEELLLERIPGPCEQHFERTLERCKPAVRAHIEERPRDGTCGVSGGHGKTDFHKPRPPNRMRELKLLAPVSKRK</sequence>
<dbReference type="PRINTS" id="PR00176">
    <property type="entry name" value="NANEUSMPORT"/>
</dbReference>
<evidence type="ECO:0000256" key="6">
    <source>
        <dbReference type="ARBA" id="ARBA00022989"/>
    </source>
</evidence>
<feature type="transmembrane region" description="Helical" evidence="12">
    <location>
        <begin position="397"/>
        <end position="423"/>
    </location>
</feature>
<dbReference type="PROSITE" id="PS00610">
    <property type="entry name" value="NA_NEUROTRAN_SYMP_1"/>
    <property type="match status" value="1"/>
</dbReference>
<feature type="transmembrane region" description="Helical" evidence="12">
    <location>
        <begin position="44"/>
        <end position="68"/>
    </location>
</feature>
<evidence type="ECO:0000256" key="7">
    <source>
        <dbReference type="ARBA" id="ARBA00023136"/>
    </source>
</evidence>
<feature type="transmembrane region" description="Helical" evidence="12">
    <location>
        <begin position="89"/>
        <end position="116"/>
    </location>
</feature>
<keyword evidence="9" id="KW-1015">Disulfide bond</keyword>
<evidence type="ECO:0000256" key="2">
    <source>
        <dbReference type="ARBA" id="ARBA00006459"/>
    </source>
</evidence>
<evidence type="ECO:0000256" key="12">
    <source>
        <dbReference type="SAM" id="Phobius"/>
    </source>
</evidence>
<dbReference type="GO" id="GO:0046872">
    <property type="term" value="F:metal ion binding"/>
    <property type="evidence" value="ECO:0007669"/>
    <property type="project" value="UniProtKB-KW"/>
</dbReference>
<evidence type="ECO:0000256" key="4">
    <source>
        <dbReference type="ARBA" id="ARBA00022692"/>
    </source>
</evidence>
<dbReference type="EnsemblMetazoa" id="AALB000607-RA">
    <property type="protein sequence ID" value="AALB000607-PA"/>
    <property type="gene ID" value="AALB000607"/>
</dbReference>
<feature type="binding site" evidence="8">
    <location>
        <position position="372"/>
    </location>
    <ligand>
        <name>Na(+)</name>
        <dbReference type="ChEBI" id="CHEBI:29101"/>
        <label>1</label>
    </ligand>
</feature>